<name>A0ABW1EL86_9BACT</name>
<accession>A0ABW1EL86</accession>
<keyword evidence="3" id="KW-1185">Reference proteome</keyword>
<gene>
    <name evidence="2" type="ORF">ACFPT7_22320</name>
</gene>
<dbReference type="RefSeq" id="WP_263332039.1">
    <property type="nucleotide sequence ID" value="NZ_JAGSYH010000001.1"/>
</dbReference>
<evidence type="ECO:0000256" key="1">
    <source>
        <dbReference type="SAM" id="MobiDB-lite"/>
    </source>
</evidence>
<reference evidence="3" key="1">
    <citation type="journal article" date="2019" name="Int. J. Syst. Evol. Microbiol.">
        <title>The Global Catalogue of Microorganisms (GCM) 10K type strain sequencing project: providing services to taxonomists for standard genome sequencing and annotation.</title>
        <authorList>
            <consortium name="The Broad Institute Genomics Platform"/>
            <consortium name="The Broad Institute Genome Sequencing Center for Infectious Disease"/>
            <person name="Wu L."/>
            <person name="Ma J."/>
        </authorList>
    </citation>
    <scope>NUCLEOTIDE SEQUENCE [LARGE SCALE GENOMIC DNA]</scope>
    <source>
        <strain evidence="3">JCM 4087</strain>
    </source>
</reference>
<proteinExistence type="predicted"/>
<dbReference type="EMBL" id="JBHSPH010000010">
    <property type="protein sequence ID" value="MFC5865061.1"/>
    <property type="molecule type" value="Genomic_DNA"/>
</dbReference>
<evidence type="ECO:0000313" key="3">
    <source>
        <dbReference type="Proteomes" id="UP001596091"/>
    </source>
</evidence>
<sequence>MEDKPEEMPTQEGQDVAPTSSPGDEITTETSTRRELIERYGKYALVATPLLLFASKAHAIHSKP</sequence>
<protein>
    <submittedName>
        <fullName evidence="2">Uncharacterized protein</fullName>
    </submittedName>
</protein>
<dbReference type="Proteomes" id="UP001596091">
    <property type="component" value="Unassembled WGS sequence"/>
</dbReference>
<organism evidence="2 3">
    <name type="scientific">Acidicapsa dinghuensis</name>
    <dbReference type="NCBI Taxonomy" id="2218256"/>
    <lineage>
        <taxon>Bacteria</taxon>
        <taxon>Pseudomonadati</taxon>
        <taxon>Acidobacteriota</taxon>
        <taxon>Terriglobia</taxon>
        <taxon>Terriglobales</taxon>
        <taxon>Acidobacteriaceae</taxon>
        <taxon>Acidicapsa</taxon>
    </lineage>
</organism>
<comment type="caution">
    <text evidence="2">The sequence shown here is derived from an EMBL/GenBank/DDBJ whole genome shotgun (WGS) entry which is preliminary data.</text>
</comment>
<feature type="compositionally biased region" description="Polar residues" evidence="1">
    <location>
        <begin position="11"/>
        <end position="22"/>
    </location>
</feature>
<evidence type="ECO:0000313" key="2">
    <source>
        <dbReference type="EMBL" id="MFC5865061.1"/>
    </source>
</evidence>
<feature type="region of interest" description="Disordered" evidence="1">
    <location>
        <begin position="1"/>
        <end position="32"/>
    </location>
</feature>